<evidence type="ECO:0000313" key="2">
    <source>
        <dbReference type="Proteomes" id="UP000287756"/>
    </source>
</evidence>
<protein>
    <submittedName>
        <fullName evidence="1">Phage portal protein</fullName>
    </submittedName>
</protein>
<proteinExistence type="predicted"/>
<accession>A0A410MCI8</accession>
<gene>
    <name evidence="1" type="ORF">HLI_09090</name>
</gene>
<dbReference type="RefSeq" id="WP_128524663.1">
    <property type="nucleotide sequence ID" value="NZ_CP026118.1"/>
</dbReference>
<dbReference type="Proteomes" id="UP000287756">
    <property type="component" value="Chromosome"/>
</dbReference>
<dbReference type="EMBL" id="CP026118">
    <property type="protein sequence ID" value="QAS52376.1"/>
    <property type="molecule type" value="Genomic_DNA"/>
</dbReference>
<dbReference type="OrthoDB" id="1697482at2"/>
<evidence type="ECO:0000313" key="1">
    <source>
        <dbReference type="EMBL" id="QAS52376.1"/>
    </source>
</evidence>
<dbReference type="Pfam" id="PF09393">
    <property type="entry name" value="DUF2001"/>
    <property type="match status" value="1"/>
</dbReference>
<dbReference type="AlphaFoldDB" id="A0A410MCI8"/>
<dbReference type="InterPro" id="IPR038628">
    <property type="entry name" value="XkdM-like_sf"/>
</dbReference>
<dbReference type="Gene3D" id="2.30.110.40">
    <property type="entry name" value="Phage tail tube protein"/>
    <property type="match status" value="1"/>
</dbReference>
<sequence length="145" mass="16150">MSQDADRVINGSFGELWEDGEWQENINSLTAEVEISKSGLNLSGTRWQKHKVTGLNGTGTASGYKVTSKMIQKHAWAADDRGAPVKTELISKLADPEAYGHERVRLKNVKWDSVQLANWTAGQEVEQETPFTFEGFELLDPIEAE</sequence>
<dbReference type="InterPro" id="IPR018989">
    <property type="entry name" value="DUF2001"/>
</dbReference>
<organism evidence="1 2">
    <name type="scientific">Halobacillus litoralis</name>
    <dbReference type="NCBI Taxonomy" id="45668"/>
    <lineage>
        <taxon>Bacteria</taxon>
        <taxon>Bacillati</taxon>
        <taxon>Bacillota</taxon>
        <taxon>Bacilli</taxon>
        <taxon>Bacillales</taxon>
        <taxon>Bacillaceae</taxon>
        <taxon>Halobacillus</taxon>
    </lineage>
</organism>
<dbReference type="KEGG" id="hli:HLI_09090"/>
<name>A0A410MCI8_9BACI</name>
<dbReference type="SUPFAM" id="SSF69279">
    <property type="entry name" value="Phage tail proteins"/>
    <property type="match status" value="1"/>
</dbReference>
<reference evidence="1 2" key="1">
    <citation type="submission" date="2018-01" db="EMBL/GenBank/DDBJ databases">
        <title>The whole genome sequencing and assembly of Halobacillus litoralis ERB031 strain.</title>
        <authorList>
            <person name="Lee S.-J."/>
            <person name="Park M.-K."/>
            <person name="Kim J.-Y."/>
            <person name="Lee Y.-J."/>
            <person name="Yi H."/>
            <person name="Bahn Y.-S."/>
            <person name="Kim J.F."/>
            <person name="Lee D.-W."/>
        </authorList>
    </citation>
    <scope>NUCLEOTIDE SEQUENCE [LARGE SCALE GENOMIC DNA]</scope>
    <source>
        <strain evidence="1 2">ERB 031</strain>
    </source>
</reference>